<dbReference type="RefSeq" id="XP_024571635.1">
    <property type="nucleotide sequence ID" value="XM_024722271.1"/>
</dbReference>
<feature type="compositionally biased region" description="Basic and acidic residues" evidence="2">
    <location>
        <begin position="496"/>
        <end position="505"/>
    </location>
</feature>
<feature type="region of interest" description="Disordered" evidence="2">
    <location>
        <begin position="496"/>
        <end position="573"/>
    </location>
</feature>
<evidence type="ECO:0000313" key="4">
    <source>
        <dbReference type="Proteomes" id="UP000054928"/>
    </source>
</evidence>
<evidence type="ECO:0000313" key="3">
    <source>
        <dbReference type="EMBL" id="CEG35266.1"/>
    </source>
</evidence>
<dbReference type="EMBL" id="CCYD01000041">
    <property type="protein sequence ID" value="CEG35266.1"/>
    <property type="molecule type" value="Genomic_DNA"/>
</dbReference>
<sequence length="573" mass="64666">MAIRHEVKRASAVEVNTQREIYQEDKQQEEEQIRWARRRFASEEDENLPTTLALTLPPKIMMNKSESRFNVLSSGRSRHLLLSAKTATQVETMYDCNGASFESNRNIDLLSSVSSNEAAAGATKALEQGLISSQMFSTSAFVPDDVLVAIIQRAKKQLEAVSERREEVGRWKKLARSKPNCKVYESLSKMKDQFSVMVVMNLPCTLREIVSVFSTSNDAEFHRSMEAVFGDQYVYGVNVRSVDCVLRTEESGVTSRVGRARDNSRASELSSRISADLMTDCNPSHQFAKLNLNAVSLMQKHRLVWKQRNLTFLDYLDETIETKSFTRVMQTLDVQEEELDTSSVTMSSSTCASNCEEHYSPFQIQNGDDIRQELRGIFAGFAPQSSLIRPHNFYVCSNVHDVEKSVGLVEKHRVCVSCVRRVSYSVFSMNDFPPSVSSNFSGDRWASTRSQNSIEFDGLDPPIIDLIPEDIENIKPVDTNQTGVLATFADLLRRKDKKQEPRKQEVNTQRKQRPQLTLDDLNSWIPGSHQEGRNTPKESISLLDSFSTSYSSASSRTRDFAFRLSSSPTGASE</sequence>
<dbReference type="OrthoDB" id="79871at2759"/>
<reference evidence="4" key="1">
    <citation type="submission" date="2014-09" db="EMBL/GenBank/DDBJ databases">
        <authorList>
            <person name="Sharma Rahul"/>
            <person name="Thines Marco"/>
        </authorList>
    </citation>
    <scope>NUCLEOTIDE SEQUENCE [LARGE SCALE GENOMIC DNA]</scope>
</reference>
<dbReference type="GeneID" id="36404448"/>
<protein>
    <submittedName>
        <fullName evidence="3">Uncharacterized protein</fullName>
    </submittedName>
</protein>
<evidence type="ECO:0000256" key="1">
    <source>
        <dbReference type="SAM" id="Coils"/>
    </source>
</evidence>
<dbReference type="AlphaFoldDB" id="A0A0P1A514"/>
<name>A0A0P1A514_PLAHL</name>
<evidence type="ECO:0000256" key="2">
    <source>
        <dbReference type="SAM" id="MobiDB-lite"/>
    </source>
</evidence>
<dbReference type="PANTHER" id="PTHR43102:SF2">
    <property type="entry name" value="GAF DOMAIN-CONTAINING PROTEIN"/>
    <property type="match status" value="1"/>
</dbReference>
<dbReference type="PANTHER" id="PTHR43102">
    <property type="entry name" value="SLR1143 PROTEIN"/>
    <property type="match status" value="1"/>
</dbReference>
<feature type="coiled-coil region" evidence="1">
    <location>
        <begin position="12"/>
        <end position="46"/>
    </location>
</feature>
<keyword evidence="1" id="KW-0175">Coiled coil</keyword>
<feature type="compositionally biased region" description="Polar residues" evidence="2">
    <location>
        <begin position="564"/>
        <end position="573"/>
    </location>
</feature>
<accession>A0A0P1A514</accession>
<dbReference type="Proteomes" id="UP000054928">
    <property type="component" value="Unassembled WGS sequence"/>
</dbReference>
<feature type="compositionally biased region" description="Low complexity" evidence="2">
    <location>
        <begin position="539"/>
        <end position="555"/>
    </location>
</feature>
<proteinExistence type="predicted"/>
<keyword evidence="4" id="KW-1185">Reference proteome</keyword>
<dbReference type="OMA" id="QYVYGVN"/>
<organism evidence="3 4">
    <name type="scientific">Plasmopara halstedii</name>
    <name type="common">Downy mildew of sunflower</name>
    <dbReference type="NCBI Taxonomy" id="4781"/>
    <lineage>
        <taxon>Eukaryota</taxon>
        <taxon>Sar</taxon>
        <taxon>Stramenopiles</taxon>
        <taxon>Oomycota</taxon>
        <taxon>Peronosporomycetes</taxon>
        <taxon>Peronosporales</taxon>
        <taxon>Peronosporaceae</taxon>
        <taxon>Plasmopara</taxon>
    </lineage>
</organism>